<accession>A0A4Y4CX28</accession>
<proteinExistence type="predicted"/>
<dbReference type="Pfam" id="PF13470">
    <property type="entry name" value="PIN_3"/>
    <property type="match status" value="1"/>
</dbReference>
<evidence type="ECO:0000259" key="1">
    <source>
        <dbReference type="Pfam" id="PF13470"/>
    </source>
</evidence>
<organism evidence="2 3">
    <name type="scientific">Zoogloea ramigera</name>
    <dbReference type="NCBI Taxonomy" id="350"/>
    <lineage>
        <taxon>Bacteria</taxon>
        <taxon>Pseudomonadati</taxon>
        <taxon>Pseudomonadota</taxon>
        <taxon>Betaproteobacteria</taxon>
        <taxon>Rhodocyclales</taxon>
        <taxon>Zoogloeaceae</taxon>
        <taxon>Zoogloea</taxon>
    </lineage>
</organism>
<protein>
    <submittedName>
        <fullName evidence="2">DNA-binding protein</fullName>
    </submittedName>
</protein>
<dbReference type="PANTHER" id="PTHR34610:SF4">
    <property type="entry name" value="SLL8027 PROTEIN"/>
    <property type="match status" value="1"/>
</dbReference>
<keyword evidence="2" id="KW-0238">DNA-binding</keyword>
<dbReference type="NCBIfam" id="TIGR00305">
    <property type="entry name" value="putative toxin-antitoxin system toxin component, PIN family"/>
    <property type="match status" value="1"/>
</dbReference>
<feature type="domain" description="PIN" evidence="1">
    <location>
        <begin position="1"/>
        <end position="93"/>
    </location>
</feature>
<dbReference type="InterPro" id="IPR002850">
    <property type="entry name" value="PIN_toxin-like"/>
</dbReference>
<dbReference type="GO" id="GO:0003677">
    <property type="term" value="F:DNA binding"/>
    <property type="evidence" value="ECO:0007669"/>
    <property type="project" value="UniProtKB-KW"/>
</dbReference>
<dbReference type="AlphaFoldDB" id="A0A4Y4CX28"/>
<evidence type="ECO:0000313" key="2">
    <source>
        <dbReference type="EMBL" id="GEC97495.1"/>
    </source>
</evidence>
<reference evidence="2 3" key="1">
    <citation type="submission" date="2019-06" db="EMBL/GenBank/DDBJ databases">
        <title>Whole genome shotgun sequence of Zoogloea ramigera NBRC 15342.</title>
        <authorList>
            <person name="Hosoyama A."/>
            <person name="Uohara A."/>
            <person name="Ohji S."/>
            <person name="Ichikawa N."/>
        </authorList>
    </citation>
    <scope>NUCLEOTIDE SEQUENCE [LARGE SCALE GENOMIC DNA]</scope>
    <source>
        <strain evidence="2 3">NBRC 15342</strain>
    </source>
</reference>
<keyword evidence="3" id="KW-1185">Reference proteome</keyword>
<dbReference type="InterPro" id="IPR002716">
    <property type="entry name" value="PIN_dom"/>
</dbReference>
<name>A0A4Y4CX28_ZOORA</name>
<dbReference type="EMBL" id="BJNV01000093">
    <property type="protein sequence ID" value="GEC97495.1"/>
    <property type="molecule type" value="Genomic_DNA"/>
</dbReference>
<dbReference type="PANTHER" id="PTHR34610">
    <property type="entry name" value="SSL7007 PROTEIN"/>
    <property type="match status" value="1"/>
</dbReference>
<comment type="caution">
    <text evidence="2">The sequence shown here is derived from an EMBL/GenBank/DDBJ whole genome shotgun (WGS) entry which is preliminary data.</text>
</comment>
<evidence type="ECO:0000313" key="3">
    <source>
        <dbReference type="Proteomes" id="UP000318422"/>
    </source>
</evidence>
<dbReference type="Proteomes" id="UP000318422">
    <property type="component" value="Unassembled WGS sequence"/>
</dbReference>
<gene>
    <name evidence="2" type="ORF">ZRA01_35680</name>
</gene>
<sequence>MSAWRLGSIEVVLSDFIMEELRRVLPRLSHRHGLTSVEIDDLLDILSIQAEILEPHAPDEPLLRDTNDLPVLGTLLAAVQSGSIDYLITGDKDLLVLGDRYPIVSPADFWTRHGGL</sequence>